<dbReference type="GO" id="GO:0000155">
    <property type="term" value="F:phosphorelay sensor kinase activity"/>
    <property type="evidence" value="ECO:0007669"/>
    <property type="project" value="InterPro"/>
</dbReference>
<dbReference type="SUPFAM" id="SSF158472">
    <property type="entry name" value="HAMP domain-like"/>
    <property type="match status" value="1"/>
</dbReference>
<dbReference type="InterPro" id="IPR050351">
    <property type="entry name" value="BphY/WalK/GraS-like"/>
</dbReference>
<comment type="caution">
    <text evidence="12">The sequence shown here is derived from an EMBL/GenBank/DDBJ whole genome shotgun (WGS) entry which is preliminary data.</text>
</comment>
<evidence type="ECO:0000256" key="1">
    <source>
        <dbReference type="ARBA" id="ARBA00000085"/>
    </source>
</evidence>
<evidence type="ECO:0000256" key="9">
    <source>
        <dbReference type="SAM" id="Phobius"/>
    </source>
</evidence>
<evidence type="ECO:0000256" key="6">
    <source>
        <dbReference type="ARBA" id="ARBA00022777"/>
    </source>
</evidence>
<dbReference type="PROSITE" id="PS50885">
    <property type="entry name" value="HAMP"/>
    <property type="match status" value="1"/>
</dbReference>
<keyword evidence="9" id="KW-1133">Transmembrane helix</keyword>
<dbReference type="SMART" id="SM00388">
    <property type="entry name" value="HisKA"/>
    <property type="match status" value="1"/>
</dbReference>
<dbReference type="InterPro" id="IPR005467">
    <property type="entry name" value="His_kinase_dom"/>
</dbReference>
<evidence type="ECO:0000256" key="8">
    <source>
        <dbReference type="ARBA" id="ARBA00023136"/>
    </source>
</evidence>
<dbReference type="InterPro" id="IPR003661">
    <property type="entry name" value="HisK_dim/P_dom"/>
</dbReference>
<dbReference type="GO" id="GO:0004721">
    <property type="term" value="F:phosphoprotein phosphatase activity"/>
    <property type="evidence" value="ECO:0007669"/>
    <property type="project" value="TreeGrafter"/>
</dbReference>
<keyword evidence="4" id="KW-0597">Phosphoprotein</keyword>
<dbReference type="FunFam" id="1.10.287.130:FF:000001">
    <property type="entry name" value="Two-component sensor histidine kinase"/>
    <property type="match status" value="1"/>
</dbReference>
<gene>
    <name evidence="12" type="ORF">ENJ15_04115</name>
</gene>
<dbReference type="InterPro" id="IPR004358">
    <property type="entry name" value="Sig_transdc_His_kin-like_C"/>
</dbReference>
<evidence type="ECO:0000256" key="7">
    <source>
        <dbReference type="ARBA" id="ARBA00023012"/>
    </source>
</evidence>
<keyword evidence="7" id="KW-0902">Two-component regulatory system</keyword>
<dbReference type="InterPro" id="IPR003660">
    <property type="entry name" value="HAMP_dom"/>
</dbReference>
<dbReference type="FunFam" id="3.30.565.10:FF:000006">
    <property type="entry name" value="Sensor histidine kinase WalK"/>
    <property type="match status" value="1"/>
</dbReference>
<accession>A0A7V5RP61</accession>
<evidence type="ECO:0000259" key="10">
    <source>
        <dbReference type="PROSITE" id="PS50109"/>
    </source>
</evidence>
<evidence type="ECO:0000313" key="12">
    <source>
        <dbReference type="EMBL" id="HHM02173.1"/>
    </source>
</evidence>
<dbReference type="SMART" id="SM00304">
    <property type="entry name" value="HAMP"/>
    <property type="match status" value="1"/>
</dbReference>
<keyword evidence="5" id="KW-0808">Transferase</keyword>
<feature type="domain" description="HAMP" evidence="11">
    <location>
        <begin position="203"/>
        <end position="255"/>
    </location>
</feature>
<name>A0A7V5RP61_CALAY</name>
<evidence type="ECO:0000256" key="4">
    <source>
        <dbReference type="ARBA" id="ARBA00022553"/>
    </source>
</evidence>
<organism evidence="12">
    <name type="scientific">Caldithrix abyssi</name>
    <dbReference type="NCBI Taxonomy" id="187145"/>
    <lineage>
        <taxon>Bacteria</taxon>
        <taxon>Pseudomonadati</taxon>
        <taxon>Calditrichota</taxon>
        <taxon>Calditrichia</taxon>
        <taxon>Calditrichales</taxon>
        <taxon>Calditrichaceae</taxon>
        <taxon>Caldithrix</taxon>
    </lineage>
</organism>
<evidence type="ECO:0000259" key="11">
    <source>
        <dbReference type="PROSITE" id="PS50885"/>
    </source>
</evidence>
<dbReference type="CDD" id="cd00075">
    <property type="entry name" value="HATPase"/>
    <property type="match status" value="1"/>
</dbReference>
<dbReference type="SUPFAM" id="SSF55874">
    <property type="entry name" value="ATPase domain of HSP90 chaperone/DNA topoisomerase II/histidine kinase"/>
    <property type="match status" value="1"/>
</dbReference>
<dbReference type="GO" id="GO:0016036">
    <property type="term" value="P:cellular response to phosphate starvation"/>
    <property type="evidence" value="ECO:0007669"/>
    <property type="project" value="TreeGrafter"/>
</dbReference>
<dbReference type="InterPro" id="IPR036890">
    <property type="entry name" value="HATPase_C_sf"/>
</dbReference>
<dbReference type="InterPro" id="IPR036097">
    <property type="entry name" value="HisK_dim/P_sf"/>
</dbReference>
<dbReference type="Pfam" id="PF00512">
    <property type="entry name" value="HisKA"/>
    <property type="match status" value="1"/>
</dbReference>
<dbReference type="CDD" id="cd06225">
    <property type="entry name" value="HAMP"/>
    <property type="match status" value="1"/>
</dbReference>
<dbReference type="PANTHER" id="PTHR45453">
    <property type="entry name" value="PHOSPHATE REGULON SENSOR PROTEIN PHOR"/>
    <property type="match status" value="1"/>
</dbReference>
<dbReference type="PROSITE" id="PS50109">
    <property type="entry name" value="HIS_KIN"/>
    <property type="match status" value="1"/>
</dbReference>
<dbReference type="Gene3D" id="3.30.565.10">
    <property type="entry name" value="Histidine kinase-like ATPase, C-terminal domain"/>
    <property type="match status" value="1"/>
</dbReference>
<evidence type="ECO:0000256" key="5">
    <source>
        <dbReference type="ARBA" id="ARBA00022679"/>
    </source>
</evidence>
<feature type="transmembrane region" description="Helical" evidence="9">
    <location>
        <begin position="184"/>
        <end position="205"/>
    </location>
</feature>
<dbReference type="PANTHER" id="PTHR45453:SF1">
    <property type="entry name" value="PHOSPHATE REGULON SENSOR PROTEIN PHOR"/>
    <property type="match status" value="1"/>
</dbReference>
<proteinExistence type="predicted"/>
<evidence type="ECO:0000256" key="2">
    <source>
        <dbReference type="ARBA" id="ARBA00004370"/>
    </source>
</evidence>
<dbReference type="Gene3D" id="6.10.340.10">
    <property type="match status" value="1"/>
</dbReference>
<sequence>MKEFFRTLYGKISLIFFLLLFLLGTAQIIISVQSSMNFVCETDQTLNRYLARNLATKFQPFLKDSLDRAGIDHLIHELMIYNPRIEIYLLDDKGDLLAYFADPYKIQNSHIDTAPIKRFVSNDPDVRFPIMGDDPRSDRQKVFSASAIELPGGNQGYIYVILGSELYDTAINGIGGSYILSTTAFTLVLILVFAGILGSILFFNLTRRLRRMTRAVSDFDKGDYSRRIAVQSDDELGQLSSAFNHMADTVENSIDEMKKNDALRRELIANISHDLRSPLASIQGYLETIQMKEDTMDPGQRRAFLNTILNGVINLNKLVHELFELSKLDALQTKPRPEPFSIAELLQDVVLKFQPQAERKKINLITKIERNLPFVMGDIGMIDRVISNLIDNAIRYTPESGQVKVLLSRRGGQVYLRIEDSGEGIPREDLPHIFDRFYRVEKSRSKNSGGSGLGLAIVKKILDAHGVNIEVQSEPGKGARFTFCLDVWQPQKREKTAKDIS</sequence>
<dbReference type="Pfam" id="PF00672">
    <property type="entry name" value="HAMP"/>
    <property type="match status" value="1"/>
</dbReference>
<dbReference type="Pfam" id="PF02518">
    <property type="entry name" value="HATPase_c"/>
    <property type="match status" value="1"/>
</dbReference>
<dbReference type="SUPFAM" id="SSF47384">
    <property type="entry name" value="Homodimeric domain of signal transducing histidine kinase"/>
    <property type="match status" value="1"/>
</dbReference>
<dbReference type="PRINTS" id="PR00344">
    <property type="entry name" value="BCTRLSENSOR"/>
</dbReference>
<keyword evidence="9" id="KW-0812">Transmembrane</keyword>
<feature type="domain" description="Histidine kinase" evidence="10">
    <location>
        <begin position="270"/>
        <end position="489"/>
    </location>
</feature>
<dbReference type="AlphaFoldDB" id="A0A7V5RP61"/>
<dbReference type="SMART" id="SM00387">
    <property type="entry name" value="HATPase_c"/>
    <property type="match status" value="1"/>
</dbReference>
<dbReference type="InterPro" id="IPR003594">
    <property type="entry name" value="HATPase_dom"/>
</dbReference>
<evidence type="ECO:0000256" key="3">
    <source>
        <dbReference type="ARBA" id="ARBA00012438"/>
    </source>
</evidence>
<dbReference type="GO" id="GO:0005886">
    <property type="term" value="C:plasma membrane"/>
    <property type="evidence" value="ECO:0007669"/>
    <property type="project" value="TreeGrafter"/>
</dbReference>
<dbReference type="Proteomes" id="UP000885771">
    <property type="component" value="Unassembled WGS sequence"/>
</dbReference>
<keyword evidence="6" id="KW-0418">Kinase</keyword>
<comment type="subcellular location">
    <subcellularLocation>
        <location evidence="2">Membrane</location>
    </subcellularLocation>
</comment>
<reference evidence="12" key="1">
    <citation type="journal article" date="2020" name="mSystems">
        <title>Genome- and Community-Level Interaction Insights into Carbon Utilization and Element Cycling Functions of Hydrothermarchaeota in Hydrothermal Sediment.</title>
        <authorList>
            <person name="Zhou Z."/>
            <person name="Liu Y."/>
            <person name="Xu W."/>
            <person name="Pan J."/>
            <person name="Luo Z.H."/>
            <person name="Li M."/>
        </authorList>
    </citation>
    <scope>NUCLEOTIDE SEQUENCE [LARGE SCALE GENOMIC DNA]</scope>
    <source>
        <strain evidence="12">HyVt-460</strain>
    </source>
</reference>
<dbReference type="Gene3D" id="1.10.287.130">
    <property type="match status" value="1"/>
</dbReference>
<protein>
    <recommendedName>
        <fullName evidence="3">histidine kinase</fullName>
        <ecNumber evidence="3">2.7.13.3</ecNumber>
    </recommendedName>
</protein>
<keyword evidence="8 9" id="KW-0472">Membrane</keyword>
<dbReference type="CDD" id="cd00082">
    <property type="entry name" value="HisKA"/>
    <property type="match status" value="1"/>
</dbReference>
<dbReference type="EMBL" id="DRLI01000155">
    <property type="protein sequence ID" value="HHM02173.1"/>
    <property type="molecule type" value="Genomic_DNA"/>
</dbReference>
<comment type="catalytic activity">
    <reaction evidence="1">
        <text>ATP + protein L-histidine = ADP + protein N-phospho-L-histidine.</text>
        <dbReference type="EC" id="2.7.13.3"/>
    </reaction>
</comment>
<dbReference type="EC" id="2.7.13.3" evidence="3"/>